<dbReference type="Proteomes" id="UP000321790">
    <property type="component" value="Unassembled WGS sequence"/>
</dbReference>
<dbReference type="Gene3D" id="3.40.710.10">
    <property type="entry name" value="DD-peptidase/beta-lactamase superfamily"/>
    <property type="match status" value="1"/>
</dbReference>
<organism evidence="3 4">
    <name type="scientific">Seonamhaeicola algicola</name>
    <dbReference type="NCBI Taxonomy" id="1719036"/>
    <lineage>
        <taxon>Bacteria</taxon>
        <taxon>Pseudomonadati</taxon>
        <taxon>Bacteroidota</taxon>
        <taxon>Flavobacteriia</taxon>
        <taxon>Flavobacteriales</taxon>
        <taxon>Flavobacteriaceae</taxon>
    </lineage>
</organism>
<dbReference type="AlphaFoldDB" id="A0A5C7ATQ4"/>
<feature type="domain" description="Beta-lactamase-related" evidence="2">
    <location>
        <begin position="73"/>
        <end position="329"/>
    </location>
</feature>
<gene>
    <name evidence="3" type="ORF">FUA26_08325</name>
</gene>
<dbReference type="InterPro" id="IPR012338">
    <property type="entry name" value="Beta-lactam/transpept-like"/>
</dbReference>
<evidence type="ECO:0000313" key="4">
    <source>
        <dbReference type="Proteomes" id="UP000321790"/>
    </source>
</evidence>
<accession>A0A5C7ATQ4</accession>
<dbReference type="OrthoDB" id="1185352at2"/>
<evidence type="ECO:0000313" key="3">
    <source>
        <dbReference type="EMBL" id="TXE12058.1"/>
    </source>
</evidence>
<dbReference type="PANTHER" id="PTHR43283">
    <property type="entry name" value="BETA-LACTAMASE-RELATED"/>
    <property type="match status" value="1"/>
</dbReference>
<reference evidence="4" key="1">
    <citation type="submission" date="2019-08" db="EMBL/GenBank/DDBJ databases">
        <title>Seonamhaeicola sediminis sp. nov., isolated from marine sediment.</title>
        <authorList>
            <person name="Cao W.R."/>
        </authorList>
    </citation>
    <scope>NUCLEOTIDE SEQUENCE [LARGE SCALE GENOMIC DNA]</scope>
    <source>
        <strain evidence="4">Gy8</strain>
    </source>
</reference>
<dbReference type="EMBL" id="VOSC01000019">
    <property type="protein sequence ID" value="TXE12058.1"/>
    <property type="molecule type" value="Genomic_DNA"/>
</dbReference>
<sequence>MKNTTYIFLLLALIFFNCTSEETTSNNNVVDDSIYFPDANTTSWETLPITNLDWDTTKLDALLAFLETNGTKSFMILYNGRIVVETYMNGHDSNKLWYWASAGKTLTSTLSGIAEDEGLIDINHKVSDYLGNGWTQMPIEKEQLITCKHLLSMSSGLDDSLGDNVNPENLQYKADAGTRWAYHNVYKKMQNVLAEASGTSFKNYFNTKLRDRIGMSSKGNWLELNDFNVYWSNTRSMARFGLLIYAKGKWKNEQIVSEAFLNEATNTSQNMNKSYGYLWWLNGKQQYLLPGSQLQFAGNLVPNAPIDMFAAMGKNDQKIYIVPSKKLVIIRMGEAADDETFALSSFDNDLWEKINNVIK</sequence>
<keyword evidence="4" id="KW-1185">Reference proteome</keyword>
<keyword evidence="3" id="KW-0378">Hydrolase</keyword>
<dbReference type="Pfam" id="PF00144">
    <property type="entry name" value="Beta-lactamase"/>
    <property type="match status" value="1"/>
</dbReference>
<feature type="signal peptide" evidence="1">
    <location>
        <begin position="1"/>
        <end position="20"/>
    </location>
</feature>
<keyword evidence="1" id="KW-0732">Signal</keyword>
<dbReference type="InterPro" id="IPR050789">
    <property type="entry name" value="Diverse_Enzym_Activities"/>
</dbReference>
<protein>
    <submittedName>
        <fullName evidence="3">Serine hydrolase</fullName>
    </submittedName>
</protein>
<comment type="caution">
    <text evidence="3">The sequence shown here is derived from an EMBL/GenBank/DDBJ whole genome shotgun (WGS) entry which is preliminary data.</text>
</comment>
<proteinExistence type="predicted"/>
<evidence type="ECO:0000259" key="2">
    <source>
        <dbReference type="Pfam" id="PF00144"/>
    </source>
</evidence>
<dbReference type="RefSeq" id="WP_147134251.1">
    <property type="nucleotide sequence ID" value="NZ_VOSC01000019.1"/>
</dbReference>
<dbReference type="SUPFAM" id="SSF56601">
    <property type="entry name" value="beta-lactamase/transpeptidase-like"/>
    <property type="match status" value="1"/>
</dbReference>
<evidence type="ECO:0000256" key="1">
    <source>
        <dbReference type="SAM" id="SignalP"/>
    </source>
</evidence>
<dbReference type="GO" id="GO:0016787">
    <property type="term" value="F:hydrolase activity"/>
    <property type="evidence" value="ECO:0007669"/>
    <property type="project" value="UniProtKB-KW"/>
</dbReference>
<dbReference type="InterPro" id="IPR001466">
    <property type="entry name" value="Beta-lactam-related"/>
</dbReference>
<feature type="chain" id="PRO_5022921667" evidence="1">
    <location>
        <begin position="21"/>
        <end position="359"/>
    </location>
</feature>
<name>A0A5C7ATQ4_9FLAO</name>
<dbReference type="PANTHER" id="PTHR43283:SF7">
    <property type="entry name" value="BETA-LACTAMASE-RELATED DOMAIN-CONTAINING PROTEIN"/>
    <property type="match status" value="1"/>
</dbReference>